<dbReference type="PANTHER" id="PTHR35803:SF2">
    <property type="entry name" value="RETAINING ALPHA-GALACTOSIDASE"/>
    <property type="match status" value="1"/>
</dbReference>
<dbReference type="Pfam" id="PF10566">
    <property type="entry name" value="Glyco_hydro_97"/>
    <property type="match status" value="1"/>
</dbReference>
<dbReference type="Pfam" id="PF14509">
    <property type="entry name" value="GH97_C"/>
    <property type="match status" value="1"/>
</dbReference>
<dbReference type="InterPro" id="IPR029483">
    <property type="entry name" value="GH97_C"/>
</dbReference>
<feature type="domain" description="Glycosyl-hydrolase 97 C-terminal oligomerisation" evidence="6">
    <location>
        <begin position="570"/>
        <end position="665"/>
    </location>
</feature>
<evidence type="ECO:0000256" key="2">
    <source>
        <dbReference type="ARBA" id="ARBA00023295"/>
    </source>
</evidence>
<evidence type="ECO:0000256" key="3">
    <source>
        <dbReference type="SAM" id="SignalP"/>
    </source>
</evidence>
<accession>A0A1G7GS94</accession>
<dbReference type="InterPro" id="IPR052720">
    <property type="entry name" value="Glycosyl_hydrolase_97"/>
</dbReference>
<name>A0A1G7GS94_9BACT</name>
<feature type="signal peptide" evidence="3">
    <location>
        <begin position="1"/>
        <end position="21"/>
    </location>
</feature>
<dbReference type="Gene3D" id="2.60.40.1180">
    <property type="entry name" value="Golgi alpha-mannosidase II"/>
    <property type="match status" value="1"/>
</dbReference>
<evidence type="ECO:0000313" key="8">
    <source>
        <dbReference type="Proteomes" id="UP000182427"/>
    </source>
</evidence>
<sequence length="669" mass="73958">MTKHWVLIGLFALGAVQQTHAQANRLQSPDGRLVMTFSVNTSKPLSTQGSGQLQYSVTFKGKPIIDASAMGLALDDQLSLGENVTIADTKSSSGIDDYPLMFSKVSHVHDAYNVLSLTVREPGSNGHGRSLVVEARAYNSGIAFRYLLPAPPRGNTELRLRDEETEFRFSQDDTAWVLALPNYRSSYESEYVRYNLSALSNQGGVSSHFLIGMPTLLHQPGDAWISLMEADLEGNSSAYVTNPTGNWAGHMLRVKLSPRWDDPSFAVTGTLPHHSAWRVLGIADTPGELLESNLQTDLNPPSRVKDTNWIQPGKASWNWWVDNVNAKGESGNSQFTTETMKYYVDFAAKSGFPYFFLDAGWSGGDITKMNGKVDIPELVKYAATKHVKVWIWLYSTAVMEQMKEAFPLYEKWGVAGMKIDFVNRDDQEGIQFFYDVAREAAAHHLMVDFHGCHTPWGIMRTYPNVMSYEAVLGLENNKVGRRDSPVDRSVFAWTRALVGPLDYTAGAFDSQTEASFVARNASPQVMGTRAQQLALYVVYENPVPMVSDSPQNYEGEAAAAFQFLKDVPTTWDETRVLGGDVGEYSIVARRHGSEWYLGSTTNWTPRELKVPLKFLGNGNYTAEVYEDGADAATQPKHVNIRKASVASNSTLNLNLAPGGGAAIRFIPAK</sequence>
<dbReference type="InterPro" id="IPR029486">
    <property type="entry name" value="GH97_N"/>
</dbReference>
<dbReference type="InterPro" id="IPR019563">
    <property type="entry name" value="GH97_catalytic"/>
</dbReference>
<gene>
    <name evidence="7" type="ORF">SAMN05444167_0782</name>
</gene>
<keyword evidence="1" id="KW-0378">Hydrolase</keyword>
<dbReference type="AlphaFoldDB" id="A0A1G7GS94"/>
<dbReference type="Proteomes" id="UP000182427">
    <property type="component" value="Chromosome I"/>
</dbReference>
<keyword evidence="8" id="KW-1185">Reference proteome</keyword>
<dbReference type="GO" id="GO:0016798">
    <property type="term" value="F:hydrolase activity, acting on glycosyl bonds"/>
    <property type="evidence" value="ECO:0007669"/>
    <property type="project" value="UniProtKB-KW"/>
</dbReference>
<proteinExistence type="predicted"/>
<dbReference type="Pfam" id="PF14508">
    <property type="entry name" value="GH97_N"/>
    <property type="match status" value="1"/>
</dbReference>
<keyword evidence="3" id="KW-0732">Signal</keyword>
<dbReference type="Gene3D" id="2.70.98.10">
    <property type="match status" value="1"/>
</dbReference>
<feature type="chain" id="PRO_5009241178" evidence="3">
    <location>
        <begin position="22"/>
        <end position="669"/>
    </location>
</feature>
<dbReference type="GO" id="GO:0030246">
    <property type="term" value="F:carbohydrate binding"/>
    <property type="evidence" value="ECO:0007669"/>
    <property type="project" value="InterPro"/>
</dbReference>
<dbReference type="EMBL" id="LT629690">
    <property type="protein sequence ID" value="SDE90893.1"/>
    <property type="molecule type" value="Genomic_DNA"/>
</dbReference>
<evidence type="ECO:0000313" key="7">
    <source>
        <dbReference type="EMBL" id="SDE90893.1"/>
    </source>
</evidence>
<dbReference type="RefSeq" id="WP_083343996.1">
    <property type="nucleotide sequence ID" value="NZ_LT629690.1"/>
</dbReference>
<dbReference type="Gene3D" id="3.20.20.70">
    <property type="entry name" value="Aldolase class I"/>
    <property type="match status" value="1"/>
</dbReference>
<dbReference type="InterPro" id="IPR013780">
    <property type="entry name" value="Glyco_hydro_b"/>
</dbReference>
<evidence type="ECO:0000259" key="5">
    <source>
        <dbReference type="Pfam" id="PF14508"/>
    </source>
</evidence>
<evidence type="ECO:0000259" key="4">
    <source>
        <dbReference type="Pfam" id="PF10566"/>
    </source>
</evidence>
<dbReference type="OrthoDB" id="57532at2"/>
<keyword evidence="2" id="KW-0326">Glycosidase</keyword>
<evidence type="ECO:0000256" key="1">
    <source>
        <dbReference type="ARBA" id="ARBA00022801"/>
    </source>
</evidence>
<dbReference type="InterPro" id="IPR013785">
    <property type="entry name" value="Aldolase_TIM"/>
</dbReference>
<dbReference type="PANTHER" id="PTHR35803">
    <property type="entry name" value="GLUCAN 1,4-ALPHA-GLUCOSIDASE SUSB-RELATED"/>
    <property type="match status" value="1"/>
</dbReference>
<feature type="domain" description="Glycosyl-hydrolase 97 catalytic" evidence="4">
    <location>
        <begin position="319"/>
        <end position="471"/>
    </location>
</feature>
<feature type="domain" description="Glycosyl-hydrolase 97 N-terminal" evidence="5">
    <location>
        <begin position="26"/>
        <end position="301"/>
    </location>
</feature>
<protein>
    <submittedName>
        <fullName evidence="7">Alpha-glucosidase</fullName>
    </submittedName>
</protein>
<reference evidence="7 8" key="1">
    <citation type="submission" date="2016-10" db="EMBL/GenBank/DDBJ databases">
        <authorList>
            <person name="de Groot N.N."/>
        </authorList>
    </citation>
    <scope>NUCLEOTIDE SEQUENCE [LARGE SCALE GENOMIC DNA]</scope>
    <source>
        <strain evidence="7 8">GAS232</strain>
    </source>
</reference>
<dbReference type="SUPFAM" id="SSF51445">
    <property type="entry name" value="(Trans)glycosidases"/>
    <property type="match status" value="1"/>
</dbReference>
<organism evidence="7 8">
    <name type="scientific">Terriglobus roseus</name>
    <dbReference type="NCBI Taxonomy" id="392734"/>
    <lineage>
        <taxon>Bacteria</taxon>
        <taxon>Pseudomonadati</taxon>
        <taxon>Acidobacteriota</taxon>
        <taxon>Terriglobia</taxon>
        <taxon>Terriglobales</taxon>
        <taxon>Acidobacteriaceae</taxon>
        <taxon>Terriglobus</taxon>
    </lineage>
</organism>
<dbReference type="InterPro" id="IPR014718">
    <property type="entry name" value="GH-type_carb-bd"/>
</dbReference>
<evidence type="ECO:0000259" key="6">
    <source>
        <dbReference type="Pfam" id="PF14509"/>
    </source>
</evidence>
<dbReference type="InterPro" id="IPR017853">
    <property type="entry name" value="GH"/>
</dbReference>